<protein>
    <submittedName>
        <fullName evidence="1">Uncharacterized protein</fullName>
    </submittedName>
</protein>
<reference evidence="1 2" key="1">
    <citation type="journal article" date="2016" name="PLoS ONE">
        <title>A First Insight into the Genome of the Filter-Feeder Mussel Mytilus galloprovincialis.</title>
        <authorList>
            <person name="Murgarella M."/>
            <person name="Puiu D."/>
            <person name="Novoa B."/>
            <person name="Figueras A."/>
            <person name="Posada D."/>
            <person name="Canchaya C."/>
        </authorList>
    </citation>
    <scope>NUCLEOTIDE SEQUENCE [LARGE SCALE GENOMIC DNA]</scope>
    <source>
        <tissue evidence="1">Muscle</tissue>
    </source>
</reference>
<proteinExistence type="predicted"/>
<keyword evidence="2" id="KW-1185">Reference proteome</keyword>
<evidence type="ECO:0000313" key="2">
    <source>
        <dbReference type="Proteomes" id="UP000266721"/>
    </source>
</evidence>
<evidence type="ECO:0000313" key="1">
    <source>
        <dbReference type="EMBL" id="OPL07240.1"/>
    </source>
</evidence>
<organism evidence="1 2">
    <name type="scientific">Mytilus galloprovincialis</name>
    <name type="common">Mediterranean mussel</name>
    <dbReference type="NCBI Taxonomy" id="29158"/>
    <lineage>
        <taxon>Eukaryota</taxon>
        <taxon>Metazoa</taxon>
        <taxon>Spiralia</taxon>
        <taxon>Lophotrochozoa</taxon>
        <taxon>Mollusca</taxon>
        <taxon>Bivalvia</taxon>
        <taxon>Autobranchia</taxon>
        <taxon>Pteriomorphia</taxon>
        <taxon>Mytilida</taxon>
        <taxon>Mytiloidea</taxon>
        <taxon>Mytilidae</taxon>
        <taxon>Mytilinae</taxon>
        <taxon>Mytilus</taxon>
    </lineage>
</organism>
<dbReference type="EMBL" id="KV631055">
    <property type="protein sequence ID" value="OPL07240.1"/>
    <property type="molecule type" value="Genomic_DNA"/>
</dbReference>
<accession>A0A3R5WB90</accession>
<name>A0A3R5WB90_MYTGA</name>
<sequence length="29" mass="3267">LRAGLILAQKTINVLFLDTINHSVYLQLV</sequence>
<dbReference type="AlphaFoldDB" id="A0A3R5WB90"/>
<feature type="non-terminal residue" evidence="1">
    <location>
        <position position="1"/>
    </location>
</feature>
<gene>
    <name evidence="1" type="ORF">AM593_07936</name>
</gene>
<dbReference type="Proteomes" id="UP000266721">
    <property type="component" value="Unassembled WGS sequence"/>
</dbReference>